<organism evidence="2">
    <name type="scientific">marine metagenome</name>
    <dbReference type="NCBI Taxonomy" id="408172"/>
    <lineage>
        <taxon>unclassified sequences</taxon>
        <taxon>metagenomes</taxon>
        <taxon>ecological metagenomes</taxon>
    </lineage>
</organism>
<keyword evidence="1" id="KW-0808">Transferase</keyword>
<dbReference type="Pfam" id="PF02515">
    <property type="entry name" value="CoA_transf_3"/>
    <property type="match status" value="1"/>
</dbReference>
<proteinExistence type="predicted"/>
<evidence type="ECO:0000256" key="1">
    <source>
        <dbReference type="ARBA" id="ARBA00022679"/>
    </source>
</evidence>
<dbReference type="InterPro" id="IPR050483">
    <property type="entry name" value="CoA-transferase_III_domain"/>
</dbReference>
<accession>A0A381QKV5</accession>
<dbReference type="EMBL" id="UINC01001392">
    <property type="protein sequence ID" value="SUZ79554.1"/>
    <property type="molecule type" value="Genomic_DNA"/>
</dbReference>
<dbReference type="SUPFAM" id="SSF89796">
    <property type="entry name" value="CoA-transferase family III (CaiB/BaiF)"/>
    <property type="match status" value="1"/>
</dbReference>
<dbReference type="InterPro" id="IPR044855">
    <property type="entry name" value="CoA-Trfase_III_dom3_sf"/>
</dbReference>
<evidence type="ECO:0000313" key="2">
    <source>
        <dbReference type="EMBL" id="SUZ79554.1"/>
    </source>
</evidence>
<protein>
    <recommendedName>
        <fullName evidence="3">CoA transferase</fullName>
    </recommendedName>
</protein>
<dbReference type="AlphaFoldDB" id="A0A381QKV5"/>
<dbReference type="InterPro" id="IPR023606">
    <property type="entry name" value="CoA-Trfase_III_dom_1_sf"/>
</dbReference>
<dbReference type="PANTHER" id="PTHR48207:SF3">
    <property type="entry name" value="SUCCINATE--HYDROXYMETHYLGLUTARATE COA-TRANSFERASE"/>
    <property type="match status" value="1"/>
</dbReference>
<dbReference type="Gene3D" id="3.40.50.10540">
    <property type="entry name" value="Crotonobetainyl-coa:carnitine coa-transferase, domain 1"/>
    <property type="match status" value="1"/>
</dbReference>
<reference evidence="2" key="1">
    <citation type="submission" date="2018-05" db="EMBL/GenBank/DDBJ databases">
        <authorList>
            <person name="Lanie J.A."/>
            <person name="Ng W.-L."/>
            <person name="Kazmierczak K.M."/>
            <person name="Andrzejewski T.M."/>
            <person name="Davidsen T.M."/>
            <person name="Wayne K.J."/>
            <person name="Tettelin H."/>
            <person name="Glass J.I."/>
            <person name="Rusch D."/>
            <person name="Podicherti R."/>
            <person name="Tsui H.-C.T."/>
            <person name="Winkler M.E."/>
        </authorList>
    </citation>
    <scope>NUCLEOTIDE SEQUENCE</scope>
</reference>
<dbReference type="GO" id="GO:0008410">
    <property type="term" value="F:CoA-transferase activity"/>
    <property type="evidence" value="ECO:0007669"/>
    <property type="project" value="TreeGrafter"/>
</dbReference>
<dbReference type="Gene3D" id="3.30.1540.10">
    <property type="entry name" value="formyl-coa transferase, domain 3"/>
    <property type="match status" value="1"/>
</dbReference>
<name>A0A381QKV5_9ZZZZ</name>
<dbReference type="InterPro" id="IPR003673">
    <property type="entry name" value="CoA-Trfase_fam_III"/>
</dbReference>
<evidence type="ECO:0008006" key="3">
    <source>
        <dbReference type="Google" id="ProtNLM"/>
    </source>
</evidence>
<sequence length="396" mass="44277">MGPLDGIKVIDISTIVSGPLAASMLGDQGAEVIKIEPPLKGENARDHGPIKGDTGAIFAAVNRSKKSLALDLKKESSKEIIYKLIEETDVIIDNFRPGTLKRLGLDYENLKKHNTKIIQISITGYGESGPYSKRRVYDPLIQATAGITDAQAYEGEPHFMKTLLCDKVTSLTAAQAITSALYAREKNSVGQRITLSMIDAALYFMWCDSMYNFTWLGDDWSPIPNIADFYKPAKTKDGYVTIVSVNEGEFEGAIKAINREDLLMDERFSTTENRFKNSVEMQRILSEEYSKFTSEDLIKRMENNDVPVARLNTREEVLTDPQVLNNKSIIKISSNGKEVMQGPKAPAYFLGTKCEKPFFMPLLGEHSAEILKELGFSEDEINDFIDENVIRGEKFD</sequence>
<gene>
    <name evidence="2" type="ORF">METZ01_LOCUS32408</name>
</gene>
<dbReference type="PANTHER" id="PTHR48207">
    <property type="entry name" value="SUCCINATE--HYDROXYMETHYLGLUTARATE COA-TRANSFERASE"/>
    <property type="match status" value="1"/>
</dbReference>